<evidence type="ECO:0000256" key="4">
    <source>
        <dbReference type="PROSITE-ProRule" id="PRU00024"/>
    </source>
</evidence>
<evidence type="ECO:0000313" key="7">
    <source>
        <dbReference type="EMBL" id="KAK7916529.1"/>
    </source>
</evidence>
<name>A0AAW0PF97_9GOBI</name>
<evidence type="ECO:0000259" key="6">
    <source>
        <dbReference type="PROSITE" id="PS50119"/>
    </source>
</evidence>
<dbReference type="InterPro" id="IPR058030">
    <property type="entry name" value="TRIM8/14/16/25/29/45/65_CC"/>
</dbReference>
<keyword evidence="5" id="KW-0175">Coiled coil</keyword>
<keyword evidence="2 4" id="KW-0863">Zinc-finger</keyword>
<feature type="coiled-coil region" evidence="5">
    <location>
        <begin position="115"/>
        <end position="152"/>
    </location>
</feature>
<keyword evidence="3" id="KW-0862">Zinc</keyword>
<dbReference type="PANTHER" id="PTHR25465">
    <property type="entry name" value="B-BOX DOMAIN CONTAINING"/>
    <property type="match status" value="1"/>
</dbReference>
<dbReference type="Gene3D" id="3.30.160.60">
    <property type="entry name" value="Classic Zinc Finger"/>
    <property type="match status" value="1"/>
</dbReference>
<gene>
    <name evidence="7" type="ORF">WMY93_012290</name>
</gene>
<organism evidence="7 8">
    <name type="scientific">Mugilogobius chulae</name>
    <name type="common">yellowstripe goby</name>
    <dbReference type="NCBI Taxonomy" id="88201"/>
    <lineage>
        <taxon>Eukaryota</taxon>
        <taxon>Metazoa</taxon>
        <taxon>Chordata</taxon>
        <taxon>Craniata</taxon>
        <taxon>Vertebrata</taxon>
        <taxon>Euteleostomi</taxon>
        <taxon>Actinopterygii</taxon>
        <taxon>Neopterygii</taxon>
        <taxon>Teleostei</taxon>
        <taxon>Neoteleostei</taxon>
        <taxon>Acanthomorphata</taxon>
        <taxon>Gobiaria</taxon>
        <taxon>Gobiiformes</taxon>
        <taxon>Gobioidei</taxon>
        <taxon>Gobiidae</taxon>
        <taxon>Gobionellinae</taxon>
        <taxon>Mugilogobius</taxon>
    </lineage>
</organism>
<dbReference type="SUPFAM" id="SSF57845">
    <property type="entry name" value="B-box zinc-binding domain"/>
    <property type="match status" value="1"/>
</dbReference>
<evidence type="ECO:0000256" key="2">
    <source>
        <dbReference type="ARBA" id="ARBA00022771"/>
    </source>
</evidence>
<dbReference type="Pfam" id="PF00643">
    <property type="entry name" value="zf-B_box"/>
    <property type="match status" value="1"/>
</dbReference>
<dbReference type="Proteomes" id="UP001460270">
    <property type="component" value="Unassembled WGS sequence"/>
</dbReference>
<evidence type="ECO:0000256" key="5">
    <source>
        <dbReference type="SAM" id="Coils"/>
    </source>
</evidence>
<dbReference type="InterPro" id="IPR051051">
    <property type="entry name" value="E3_ubiq-ligase_TRIM/RNF"/>
</dbReference>
<dbReference type="PROSITE" id="PS50119">
    <property type="entry name" value="ZF_BBOX"/>
    <property type="match status" value="1"/>
</dbReference>
<dbReference type="InterPro" id="IPR000315">
    <property type="entry name" value="Znf_B-box"/>
</dbReference>
<proteinExistence type="predicted"/>
<comment type="caution">
    <text evidence="7">The sequence shown here is derived from an EMBL/GenBank/DDBJ whole genome shotgun (WGS) entry which is preliminary data.</text>
</comment>
<evidence type="ECO:0000256" key="3">
    <source>
        <dbReference type="ARBA" id="ARBA00022833"/>
    </source>
</evidence>
<accession>A0AAW0PF97</accession>
<dbReference type="Pfam" id="PF25600">
    <property type="entry name" value="TRIM_CC"/>
    <property type="match status" value="1"/>
</dbReference>
<dbReference type="AlphaFoldDB" id="A0AAW0PF97"/>
<dbReference type="CDD" id="cd19769">
    <property type="entry name" value="Bbox2_TRIM16-like"/>
    <property type="match status" value="1"/>
</dbReference>
<dbReference type="GO" id="GO:0008270">
    <property type="term" value="F:zinc ion binding"/>
    <property type="evidence" value="ECO:0007669"/>
    <property type="project" value="UniProtKB-KW"/>
</dbReference>
<reference evidence="8" key="1">
    <citation type="submission" date="2024-04" db="EMBL/GenBank/DDBJ databases">
        <title>Salinicola lusitanus LLJ914,a marine bacterium isolated from the Okinawa Trough.</title>
        <authorList>
            <person name="Li J."/>
        </authorList>
    </citation>
    <scope>NUCLEOTIDE SEQUENCE [LARGE SCALE GENOMIC DNA]</scope>
</reference>
<protein>
    <recommendedName>
        <fullName evidence="6">B box-type domain-containing protein</fullName>
    </recommendedName>
</protein>
<keyword evidence="1" id="KW-0479">Metal-binding</keyword>
<dbReference type="EMBL" id="JBBPFD010000008">
    <property type="protein sequence ID" value="KAK7916529.1"/>
    <property type="molecule type" value="Genomic_DNA"/>
</dbReference>
<dbReference type="PANTHER" id="PTHR25465:SF14">
    <property type="entry name" value="E3 UBIQUITIN-PROTEIN LIGASE TRIM65"/>
    <property type="match status" value="1"/>
</dbReference>
<sequence>MSGLKRHQLTDPQKNLEDRVCSTHNKPLELFCCSERLCVCVLCVYSEHKGHEVIPLKEASELQKIQLQETEAHVQEDISRRMKKITELRGSVRASHAAADREISDGVKVFTALKESKKKDTEEQAESLIQEIEQEICELKRRKTELQQHSENYLKSEDPLHLLQNSLHLSNKSATKDWTSVAVCGPTYRGSMARTLSQLEHDFMRKPGLFLKKS</sequence>
<evidence type="ECO:0000256" key="1">
    <source>
        <dbReference type="ARBA" id="ARBA00022723"/>
    </source>
</evidence>
<keyword evidence="8" id="KW-1185">Reference proteome</keyword>
<feature type="domain" description="B box-type" evidence="6">
    <location>
        <begin position="16"/>
        <end position="56"/>
    </location>
</feature>
<evidence type="ECO:0000313" key="8">
    <source>
        <dbReference type="Proteomes" id="UP001460270"/>
    </source>
</evidence>
<dbReference type="SMART" id="SM00336">
    <property type="entry name" value="BBOX"/>
    <property type="match status" value="1"/>
</dbReference>